<protein>
    <submittedName>
        <fullName evidence="2">Uncharacterized protein</fullName>
    </submittedName>
</protein>
<evidence type="ECO:0000256" key="1">
    <source>
        <dbReference type="SAM" id="Phobius"/>
    </source>
</evidence>
<keyword evidence="1" id="KW-0472">Membrane</keyword>
<comment type="caution">
    <text evidence="2">The sequence shown here is derived from an EMBL/GenBank/DDBJ whole genome shotgun (WGS) entry which is preliminary data.</text>
</comment>
<name>A0A0G0ZGA3_9BACT</name>
<feature type="transmembrane region" description="Helical" evidence="1">
    <location>
        <begin position="46"/>
        <end position="64"/>
    </location>
</feature>
<keyword evidence="1" id="KW-1133">Transmembrane helix</keyword>
<feature type="transmembrane region" description="Helical" evidence="1">
    <location>
        <begin position="7"/>
        <end position="26"/>
    </location>
</feature>
<organism evidence="2 3">
    <name type="scientific">Candidatus Giovannonibacteria bacterium GW2011_GWF2_42_19</name>
    <dbReference type="NCBI Taxonomy" id="1618659"/>
    <lineage>
        <taxon>Bacteria</taxon>
        <taxon>Candidatus Giovannoniibacteriota</taxon>
    </lineage>
</organism>
<reference evidence="2 3" key="1">
    <citation type="journal article" date="2015" name="Nature">
        <title>rRNA introns, odd ribosomes, and small enigmatic genomes across a large radiation of phyla.</title>
        <authorList>
            <person name="Brown C.T."/>
            <person name="Hug L.A."/>
            <person name="Thomas B.C."/>
            <person name="Sharon I."/>
            <person name="Castelle C.J."/>
            <person name="Singh A."/>
            <person name="Wilkins M.J."/>
            <person name="Williams K.H."/>
            <person name="Banfield J.F."/>
        </authorList>
    </citation>
    <scope>NUCLEOTIDE SEQUENCE [LARGE SCALE GENOMIC DNA]</scope>
</reference>
<proteinExistence type="predicted"/>
<keyword evidence="1" id="KW-0812">Transmembrane</keyword>
<dbReference type="EMBL" id="LCDF01000013">
    <property type="protein sequence ID" value="KKS47780.1"/>
    <property type="molecule type" value="Genomic_DNA"/>
</dbReference>
<dbReference type="STRING" id="1618659.UV11_C0013G0004"/>
<evidence type="ECO:0000313" key="2">
    <source>
        <dbReference type="EMBL" id="KKS47780.1"/>
    </source>
</evidence>
<dbReference type="AlphaFoldDB" id="A0A0G0ZGA3"/>
<gene>
    <name evidence="2" type="ORF">UV11_C0013G0004</name>
</gene>
<accession>A0A0G0ZGA3</accession>
<sequence length="69" mass="8497">MIKKIKKLYLITILGFLTVNAILFFIRSYYIEFYRSYDVGIEWLSLFFYFILLIVNIVFPFYFANRMDK</sequence>
<dbReference type="Proteomes" id="UP000034036">
    <property type="component" value="Unassembled WGS sequence"/>
</dbReference>
<evidence type="ECO:0000313" key="3">
    <source>
        <dbReference type="Proteomes" id="UP000034036"/>
    </source>
</evidence>